<evidence type="ECO:0000256" key="2">
    <source>
        <dbReference type="ARBA" id="ARBA00007639"/>
    </source>
</evidence>
<dbReference type="PANTHER" id="PTHR46847:SF2">
    <property type="entry name" value="ABC TRANSPORTER SUGAR-BINDING PROTEIN"/>
    <property type="match status" value="1"/>
</dbReference>
<keyword evidence="3" id="KW-0732">Signal</keyword>
<dbReference type="Gene3D" id="3.40.50.2300">
    <property type="match status" value="2"/>
</dbReference>
<feature type="domain" description="Periplasmic binding protein" evidence="5">
    <location>
        <begin position="77"/>
        <end position="328"/>
    </location>
</feature>
<feature type="compositionally biased region" description="Polar residues" evidence="4">
    <location>
        <begin position="8"/>
        <end position="17"/>
    </location>
</feature>
<keyword evidence="6" id="KW-0813">Transport</keyword>
<dbReference type="RefSeq" id="WP_307063817.1">
    <property type="nucleotide sequence ID" value="NZ_JAUSUH010000012.1"/>
</dbReference>
<proteinExistence type="inferred from homology"/>
<name>A0ABU0DNL2_9HYPH</name>
<comment type="subcellular location">
    <subcellularLocation>
        <location evidence="1">Cell envelope</location>
    </subcellularLocation>
</comment>
<sequence length="370" mass="39747">MSTHHTENGATLETTEATPDVTPGNATGVTRRSLLGGVGAGVGFATLAASGIAMPSLVRAQGSKVRVGLGLNYGPFNQPWRRGCWKIAQTVTEGGGELVTVRGEPSKNSEQSSALALLDRDINVLVLGIYSLESETAYIVDEARKRGIKTVGFVVTVKDSPAVSENTWATAMTIGYHMQNMLGRQGTIAQTAEARGFYTPFDQEADMLSLMTSYEPRMKMLPFISGSVSTEDQISKGRDNMLALLQANPKPGSISAFMSWWWPLTIGAAQAMQQMGRDDIKLYNHYTSDQLLAGIASGNVPVVFSTDVPYHTIGERVGKLALQLGRGEKVPNNVDYVPVPTILPQDAAKYLDEIRAMDAAAIAYLKPFGG</sequence>
<protein>
    <submittedName>
        <fullName evidence="6">ABC-type sugar transport system substrate-binding protein</fullName>
    </submittedName>
</protein>
<reference evidence="6 7" key="1">
    <citation type="submission" date="2023-07" db="EMBL/GenBank/DDBJ databases">
        <title>Genomic Encyclopedia of Type Strains, Phase IV (KMG-IV): sequencing the most valuable type-strain genomes for metagenomic binning, comparative biology and taxonomic classification.</title>
        <authorList>
            <person name="Goeker M."/>
        </authorList>
    </citation>
    <scope>NUCLEOTIDE SEQUENCE [LARGE SCALE GENOMIC DNA]</scope>
    <source>
        <strain evidence="6 7">DSM 1277</strain>
    </source>
</reference>
<dbReference type="InterPro" id="IPR028082">
    <property type="entry name" value="Peripla_BP_I"/>
</dbReference>
<accession>A0ABU0DNL2</accession>
<feature type="region of interest" description="Disordered" evidence="4">
    <location>
        <begin position="1"/>
        <end position="28"/>
    </location>
</feature>
<organism evidence="6 7">
    <name type="scientific">Ancylobacter vacuolatus</name>
    <dbReference type="NCBI Taxonomy" id="223389"/>
    <lineage>
        <taxon>Bacteria</taxon>
        <taxon>Pseudomonadati</taxon>
        <taxon>Pseudomonadota</taxon>
        <taxon>Alphaproteobacteria</taxon>
        <taxon>Hyphomicrobiales</taxon>
        <taxon>Xanthobacteraceae</taxon>
        <taxon>Ancylobacter</taxon>
    </lineage>
</organism>
<evidence type="ECO:0000313" key="6">
    <source>
        <dbReference type="EMBL" id="MDQ0349810.1"/>
    </source>
</evidence>
<evidence type="ECO:0000256" key="4">
    <source>
        <dbReference type="SAM" id="MobiDB-lite"/>
    </source>
</evidence>
<evidence type="ECO:0000256" key="3">
    <source>
        <dbReference type="ARBA" id="ARBA00022729"/>
    </source>
</evidence>
<dbReference type="Proteomes" id="UP001238467">
    <property type="component" value="Unassembled WGS sequence"/>
</dbReference>
<dbReference type="InterPro" id="IPR025997">
    <property type="entry name" value="SBP_2_dom"/>
</dbReference>
<dbReference type="InterPro" id="IPR006311">
    <property type="entry name" value="TAT_signal"/>
</dbReference>
<evidence type="ECO:0000256" key="1">
    <source>
        <dbReference type="ARBA" id="ARBA00004196"/>
    </source>
</evidence>
<dbReference type="PANTHER" id="PTHR46847">
    <property type="entry name" value="D-ALLOSE-BINDING PERIPLASMIC PROTEIN-RELATED"/>
    <property type="match status" value="1"/>
</dbReference>
<comment type="similarity">
    <text evidence="2">Belongs to the bacterial solute-binding protein 2 family.</text>
</comment>
<comment type="caution">
    <text evidence="6">The sequence shown here is derived from an EMBL/GenBank/DDBJ whole genome shotgun (WGS) entry which is preliminary data.</text>
</comment>
<keyword evidence="6" id="KW-0762">Sugar transport</keyword>
<evidence type="ECO:0000313" key="7">
    <source>
        <dbReference type="Proteomes" id="UP001238467"/>
    </source>
</evidence>
<dbReference type="PROSITE" id="PS51318">
    <property type="entry name" value="TAT"/>
    <property type="match status" value="1"/>
</dbReference>
<keyword evidence="7" id="KW-1185">Reference proteome</keyword>
<dbReference type="Pfam" id="PF13407">
    <property type="entry name" value="Peripla_BP_4"/>
    <property type="match status" value="1"/>
</dbReference>
<evidence type="ECO:0000259" key="5">
    <source>
        <dbReference type="Pfam" id="PF13407"/>
    </source>
</evidence>
<dbReference type="EMBL" id="JAUSUH010000012">
    <property type="protein sequence ID" value="MDQ0349810.1"/>
    <property type="molecule type" value="Genomic_DNA"/>
</dbReference>
<gene>
    <name evidence="6" type="ORF">J2S76_004261</name>
</gene>
<dbReference type="SUPFAM" id="SSF53822">
    <property type="entry name" value="Periplasmic binding protein-like I"/>
    <property type="match status" value="1"/>
</dbReference>